<evidence type="ECO:0000313" key="2">
    <source>
        <dbReference type="EMBL" id="VDI75944.1"/>
    </source>
</evidence>
<evidence type="ECO:0000256" key="1">
    <source>
        <dbReference type="SAM" id="SignalP"/>
    </source>
</evidence>
<feature type="chain" id="PRO_5032976813" description="C-type lectin domain-containing protein" evidence="1">
    <location>
        <begin position="26"/>
        <end position="92"/>
    </location>
</feature>
<accession>A0A8B6H981</accession>
<keyword evidence="1" id="KW-0732">Signal</keyword>
<protein>
    <recommendedName>
        <fullName evidence="4">C-type lectin domain-containing protein</fullName>
    </recommendedName>
</protein>
<evidence type="ECO:0000313" key="3">
    <source>
        <dbReference type="Proteomes" id="UP000596742"/>
    </source>
</evidence>
<dbReference type="CDD" id="cd00037">
    <property type="entry name" value="CLECT"/>
    <property type="match status" value="1"/>
</dbReference>
<reference evidence="2" key="1">
    <citation type="submission" date="2018-11" db="EMBL/GenBank/DDBJ databases">
        <authorList>
            <person name="Alioto T."/>
            <person name="Alioto T."/>
        </authorList>
    </citation>
    <scope>NUCLEOTIDE SEQUENCE</scope>
</reference>
<gene>
    <name evidence="2" type="ORF">MGAL_10B086848</name>
</gene>
<keyword evidence="3" id="KW-1185">Reference proteome</keyword>
<comment type="caution">
    <text evidence="2">The sequence shown here is derived from an EMBL/GenBank/DDBJ whole genome shotgun (WGS) entry which is preliminary data.</text>
</comment>
<organism evidence="2 3">
    <name type="scientific">Mytilus galloprovincialis</name>
    <name type="common">Mediterranean mussel</name>
    <dbReference type="NCBI Taxonomy" id="29158"/>
    <lineage>
        <taxon>Eukaryota</taxon>
        <taxon>Metazoa</taxon>
        <taxon>Spiralia</taxon>
        <taxon>Lophotrochozoa</taxon>
        <taxon>Mollusca</taxon>
        <taxon>Bivalvia</taxon>
        <taxon>Autobranchia</taxon>
        <taxon>Pteriomorphia</taxon>
        <taxon>Mytilida</taxon>
        <taxon>Mytiloidea</taxon>
        <taxon>Mytilidae</taxon>
        <taxon>Mytilinae</taxon>
        <taxon>Mytilus</taxon>
    </lineage>
</organism>
<name>A0A8B6H981_MYTGA</name>
<dbReference type="InterPro" id="IPR016186">
    <property type="entry name" value="C-type_lectin-like/link_sf"/>
</dbReference>
<evidence type="ECO:0008006" key="4">
    <source>
        <dbReference type="Google" id="ProtNLM"/>
    </source>
</evidence>
<dbReference type="AlphaFoldDB" id="A0A8B6H981"/>
<dbReference type="EMBL" id="UYJE01009705">
    <property type="protein sequence ID" value="VDI75944.1"/>
    <property type="molecule type" value="Genomic_DNA"/>
</dbReference>
<dbReference type="Gene3D" id="3.10.100.10">
    <property type="entry name" value="Mannose-Binding Protein A, subunit A"/>
    <property type="match status" value="1"/>
</dbReference>
<feature type="signal peptide" evidence="1">
    <location>
        <begin position="1"/>
        <end position="25"/>
    </location>
</feature>
<proteinExistence type="predicted"/>
<dbReference type="SUPFAM" id="SSF56436">
    <property type="entry name" value="C-type lectin-like"/>
    <property type="match status" value="1"/>
</dbReference>
<dbReference type="InterPro" id="IPR016187">
    <property type="entry name" value="CTDL_fold"/>
</dbReference>
<sequence length="92" mass="10375">MLNMIAVAFSLFVLYGDVMIAGSHAKSHSDECRYPFRTIGDSCYFLSKEKATPDQAFALCLRHGAYLANFETLEEALVMKYKLQQMKTGRPS</sequence>
<dbReference type="Proteomes" id="UP000596742">
    <property type="component" value="Unassembled WGS sequence"/>
</dbReference>